<protein>
    <submittedName>
        <fullName evidence="4">Uncharacterized protein</fullName>
    </submittedName>
</protein>
<dbReference type="AlphaFoldDB" id="A0A3P8W4G7"/>
<keyword evidence="5" id="KW-1185">Reference proteome</keyword>
<evidence type="ECO:0000313" key="4">
    <source>
        <dbReference type="Ensembl" id="ENSCSEP00000019435.1"/>
    </source>
</evidence>
<dbReference type="GO" id="GO:0047496">
    <property type="term" value="P:vesicle transport along microtubule"/>
    <property type="evidence" value="ECO:0007669"/>
    <property type="project" value="TreeGrafter"/>
</dbReference>
<proteinExistence type="inferred from homology"/>
<organism evidence="4 5">
    <name type="scientific">Cynoglossus semilaevis</name>
    <name type="common">Tongue sole</name>
    <dbReference type="NCBI Taxonomy" id="244447"/>
    <lineage>
        <taxon>Eukaryota</taxon>
        <taxon>Metazoa</taxon>
        <taxon>Chordata</taxon>
        <taxon>Craniata</taxon>
        <taxon>Vertebrata</taxon>
        <taxon>Euteleostomi</taxon>
        <taxon>Actinopterygii</taxon>
        <taxon>Neopterygii</taxon>
        <taxon>Teleostei</taxon>
        <taxon>Neoteleostei</taxon>
        <taxon>Acanthomorphata</taxon>
        <taxon>Carangaria</taxon>
        <taxon>Pleuronectiformes</taxon>
        <taxon>Pleuronectoidei</taxon>
        <taxon>Cynoglossidae</taxon>
        <taxon>Cynoglossinae</taxon>
        <taxon>Cynoglossus</taxon>
    </lineage>
</organism>
<dbReference type="Proteomes" id="UP000265120">
    <property type="component" value="Chromosome 17"/>
</dbReference>
<dbReference type="STRING" id="244447.ENSCSEP00000019435"/>
<dbReference type="PANTHER" id="PTHR10921">
    <property type="entry name" value="NUCLEAR DISTRIBUTION PROTEIN NUDE HOMOLOG 1"/>
    <property type="match status" value="1"/>
</dbReference>
<feature type="coiled-coil region" evidence="3">
    <location>
        <begin position="31"/>
        <end position="58"/>
    </location>
</feature>
<reference evidence="4 5" key="1">
    <citation type="journal article" date="2014" name="Nat. Genet.">
        <title>Whole-genome sequence of a flatfish provides insights into ZW sex chromosome evolution and adaptation to a benthic lifestyle.</title>
        <authorList>
            <person name="Chen S."/>
            <person name="Zhang G."/>
            <person name="Shao C."/>
            <person name="Huang Q."/>
            <person name="Liu G."/>
            <person name="Zhang P."/>
            <person name="Song W."/>
            <person name="An N."/>
            <person name="Chalopin D."/>
            <person name="Volff J.N."/>
            <person name="Hong Y."/>
            <person name="Li Q."/>
            <person name="Sha Z."/>
            <person name="Zhou H."/>
            <person name="Xie M."/>
            <person name="Yu Q."/>
            <person name="Liu Y."/>
            <person name="Xiang H."/>
            <person name="Wang N."/>
            <person name="Wu K."/>
            <person name="Yang C."/>
            <person name="Zhou Q."/>
            <person name="Liao X."/>
            <person name="Yang L."/>
            <person name="Hu Q."/>
            <person name="Zhang J."/>
            <person name="Meng L."/>
            <person name="Jin L."/>
            <person name="Tian Y."/>
            <person name="Lian J."/>
            <person name="Yang J."/>
            <person name="Miao G."/>
            <person name="Liu S."/>
            <person name="Liang Z."/>
            <person name="Yan F."/>
            <person name="Li Y."/>
            <person name="Sun B."/>
            <person name="Zhang H."/>
            <person name="Zhang J."/>
            <person name="Zhu Y."/>
            <person name="Du M."/>
            <person name="Zhao Y."/>
            <person name="Schartl M."/>
            <person name="Tang Q."/>
            <person name="Wang J."/>
        </authorList>
    </citation>
    <scope>NUCLEOTIDE SEQUENCE</scope>
</reference>
<dbReference type="InterPro" id="IPR033494">
    <property type="entry name" value="NUDE"/>
</dbReference>
<dbReference type="InParanoid" id="A0A3P8W4G7"/>
<dbReference type="Ensembl" id="ENSCSET00000019674.1">
    <property type="protein sequence ID" value="ENSCSEP00000019435.1"/>
    <property type="gene ID" value="ENSCSEG00000012427.1"/>
</dbReference>
<name>A0A3P8W4G7_CYNSE</name>
<dbReference type="GO" id="GO:0007020">
    <property type="term" value="P:microtubule nucleation"/>
    <property type="evidence" value="ECO:0007669"/>
    <property type="project" value="TreeGrafter"/>
</dbReference>
<dbReference type="PANTHER" id="PTHR10921:SF0">
    <property type="entry name" value="NUCLEAR DISTRIBUTION PROTEIN NUDE-LIKE 1"/>
    <property type="match status" value="1"/>
</dbReference>
<dbReference type="GO" id="GO:0005813">
    <property type="term" value="C:centrosome"/>
    <property type="evidence" value="ECO:0007669"/>
    <property type="project" value="TreeGrafter"/>
</dbReference>
<dbReference type="GO" id="GO:0008017">
    <property type="term" value="F:microtubule binding"/>
    <property type="evidence" value="ECO:0007669"/>
    <property type="project" value="InterPro"/>
</dbReference>
<evidence type="ECO:0000313" key="5">
    <source>
        <dbReference type="Proteomes" id="UP000265120"/>
    </source>
</evidence>
<reference evidence="4" key="2">
    <citation type="submission" date="2025-08" db="UniProtKB">
        <authorList>
            <consortium name="Ensembl"/>
        </authorList>
    </citation>
    <scope>IDENTIFICATION</scope>
</reference>
<evidence type="ECO:0000256" key="3">
    <source>
        <dbReference type="SAM" id="Coils"/>
    </source>
</evidence>
<dbReference type="GO" id="GO:0051642">
    <property type="term" value="P:centrosome localization"/>
    <property type="evidence" value="ECO:0007669"/>
    <property type="project" value="TreeGrafter"/>
</dbReference>
<evidence type="ECO:0000256" key="2">
    <source>
        <dbReference type="ARBA" id="ARBA00023054"/>
    </source>
</evidence>
<keyword evidence="2 3" id="KW-0175">Coiled coil</keyword>
<dbReference type="GO" id="GO:0010975">
    <property type="term" value="P:regulation of neuron projection development"/>
    <property type="evidence" value="ECO:0007669"/>
    <property type="project" value="TreeGrafter"/>
</dbReference>
<sequence length="89" mass="10500">MGVYYFEDQNMDTLERSYWADWFTEQKKTCCQDAQEELQEFQEGSRELEAELEAQLTQAEHHNSFLYSPSKTQVSFLRLKTNLFSGCSP</sequence>
<comment type="similarity">
    <text evidence="1">Belongs to the nudE family.</text>
</comment>
<dbReference type="GO" id="GO:0007059">
    <property type="term" value="P:chromosome segregation"/>
    <property type="evidence" value="ECO:0007669"/>
    <property type="project" value="TreeGrafter"/>
</dbReference>
<reference evidence="4" key="3">
    <citation type="submission" date="2025-09" db="UniProtKB">
        <authorList>
            <consortium name="Ensembl"/>
        </authorList>
    </citation>
    <scope>IDENTIFICATION</scope>
</reference>
<dbReference type="GO" id="GO:0000132">
    <property type="term" value="P:establishment of mitotic spindle orientation"/>
    <property type="evidence" value="ECO:0007669"/>
    <property type="project" value="TreeGrafter"/>
</dbReference>
<dbReference type="GO" id="GO:0000776">
    <property type="term" value="C:kinetochore"/>
    <property type="evidence" value="ECO:0007669"/>
    <property type="project" value="TreeGrafter"/>
</dbReference>
<dbReference type="GO" id="GO:0005871">
    <property type="term" value="C:kinesin complex"/>
    <property type="evidence" value="ECO:0007669"/>
    <property type="project" value="TreeGrafter"/>
</dbReference>
<evidence type="ECO:0000256" key="1">
    <source>
        <dbReference type="ARBA" id="ARBA00007429"/>
    </source>
</evidence>
<accession>A0A3P8W4G7</accession>
<dbReference type="GO" id="GO:0007100">
    <property type="term" value="P:mitotic centrosome separation"/>
    <property type="evidence" value="ECO:0007669"/>
    <property type="project" value="TreeGrafter"/>
</dbReference>
<dbReference type="GO" id="GO:0016477">
    <property type="term" value="P:cell migration"/>
    <property type="evidence" value="ECO:0007669"/>
    <property type="project" value="TreeGrafter"/>
</dbReference>